<evidence type="ECO:0008006" key="3">
    <source>
        <dbReference type="Google" id="ProtNLM"/>
    </source>
</evidence>
<sequence>MNEAEKALGEENLGRATQQQTLALDRLRQGTQSVAEQVLQSLATRFGQGGQRNKDPFGRPERTRGPDLGTSVKVPDEIDIQRAREILDELRKRLGEPSRPLLELDYLERLIQQF</sequence>
<gene>
    <name evidence="2" type="ORF">S01H1_50071</name>
</gene>
<feature type="compositionally biased region" description="Basic and acidic residues" evidence="1">
    <location>
        <begin position="52"/>
        <end position="65"/>
    </location>
</feature>
<reference evidence="2" key="1">
    <citation type="journal article" date="2014" name="Front. Microbiol.">
        <title>High frequency of phylogenetically diverse reductive dehalogenase-homologous genes in deep subseafloor sedimentary metagenomes.</title>
        <authorList>
            <person name="Kawai M."/>
            <person name="Futagami T."/>
            <person name="Toyoda A."/>
            <person name="Takaki Y."/>
            <person name="Nishi S."/>
            <person name="Hori S."/>
            <person name="Arai W."/>
            <person name="Tsubouchi T."/>
            <person name="Morono Y."/>
            <person name="Uchiyama I."/>
            <person name="Ito T."/>
            <person name="Fujiyama A."/>
            <person name="Inagaki F."/>
            <person name="Takami H."/>
        </authorList>
    </citation>
    <scope>NUCLEOTIDE SEQUENCE</scope>
    <source>
        <strain evidence="2">Expedition CK06-06</strain>
    </source>
</reference>
<evidence type="ECO:0000256" key="1">
    <source>
        <dbReference type="SAM" id="MobiDB-lite"/>
    </source>
</evidence>
<dbReference type="EMBL" id="BARS01032245">
    <property type="protein sequence ID" value="GAG26861.1"/>
    <property type="molecule type" value="Genomic_DNA"/>
</dbReference>
<proteinExistence type="predicted"/>
<dbReference type="AlphaFoldDB" id="X0XPH4"/>
<comment type="caution">
    <text evidence="2">The sequence shown here is derived from an EMBL/GenBank/DDBJ whole genome shotgun (WGS) entry which is preliminary data.</text>
</comment>
<organism evidence="2">
    <name type="scientific">marine sediment metagenome</name>
    <dbReference type="NCBI Taxonomy" id="412755"/>
    <lineage>
        <taxon>unclassified sequences</taxon>
        <taxon>metagenomes</taxon>
        <taxon>ecological metagenomes</taxon>
    </lineage>
</organism>
<name>X0XPH4_9ZZZZ</name>
<evidence type="ECO:0000313" key="2">
    <source>
        <dbReference type="EMBL" id="GAG26861.1"/>
    </source>
</evidence>
<protein>
    <recommendedName>
        <fullName evidence="3">DUF4175 domain-containing protein</fullName>
    </recommendedName>
</protein>
<feature type="region of interest" description="Disordered" evidence="1">
    <location>
        <begin position="43"/>
        <end position="73"/>
    </location>
</feature>
<dbReference type="InterPro" id="IPR012683">
    <property type="entry name" value="CHP02302_TM"/>
</dbReference>
<accession>X0XPH4</accession>
<dbReference type="Pfam" id="PF13779">
    <property type="entry name" value="DUF4175"/>
    <property type="match status" value="1"/>
</dbReference>